<dbReference type="EMBL" id="OW152836">
    <property type="protein sequence ID" value="CAH2057277.1"/>
    <property type="molecule type" value="Genomic_DNA"/>
</dbReference>
<protein>
    <submittedName>
        <fullName evidence="1">Uncharacterized protein</fullName>
    </submittedName>
</protein>
<organism evidence="1 2">
    <name type="scientific">Iphiclides podalirius</name>
    <name type="common">scarce swallowtail</name>
    <dbReference type="NCBI Taxonomy" id="110791"/>
    <lineage>
        <taxon>Eukaryota</taxon>
        <taxon>Metazoa</taxon>
        <taxon>Ecdysozoa</taxon>
        <taxon>Arthropoda</taxon>
        <taxon>Hexapoda</taxon>
        <taxon>Insecta</taxon>
        <taxon>Pterygota</taxon>
        <taxon>Neoptera</taxon>
        <taxon>Endopterygota</taxon>
        <taxon>Lepidoptera</taxon>
        <taxon>Glossata</taxon>
        <taxon>Ditrysia</taxon>
        <taxon>Papilionoidea</taxon>
        <taxon>Papilionidae</taxon>
        <taxon>Papilioninae</taxon>
        <taxon>Iphiclides</taxon>
    </lineage>
</organism>
<name>A0ABN8IL70_9NEOP</name>
<keyword evidence="2" id="KW-1185">Reference proteome</keyword>
<gene>
    <name evidence="1" type="ORF">IPOD504_LOCUS10126</name>
</gene>
<sequence>MAPLPAHRPWKWALPLPRYTIPLPPLIGSGSGPHRSRHTLWLPFPLIGHGSGSYRSLHTLYPFLPSSASEVGTTGLSMHYKTFLISPLRSWAPKVSIHFLES</sequence>
<evidence type="ECO:0000313" key="1">
    <source>
        <dbReference type="EMBL" id="CAH2057277.1"/>
    </source>
</evidence>
<reference evidence="1" key="1">
    <citation type="submission" date="2022-03" db="EMBL/GenBank/DDBJ databases">
        <authorList>
            <person name="Martin H S."/>
        </authorList>
    </citation>
    <scope>NUCLEOTIDE SEQUENCE</scope>
</reference>
<feature type="non-terminal residue" evidence="1">
    <location>
        <position position="102"/>
    </location>
</feature>
<accession>A0ABN8IL70</accession>
<dbReference type="Proteomes" id="UP000837857">
    <property type="component" value="Chromosome 24"/>
</dbReference>
<evidence type="ECO:0000313" key="2">
    <source>
        <dbReference type="Proteomes" id="UP000837857"/>
    </source>
</evidence>
<proteinExistence type="predicted"/>